<dbReference type="PATRIC" id="fig|200450.4.peg.4734"/>
<protein>
    <submittedName>
        <fullName evidence="3">Helix-turn-helix domain-containing protein</fullName>
    </submittedName>
</protein>
<reference evidence="2 4" key="1">
    <citation type="submission" date="2015-02" db="EMBL/GenBank/DDBJ databases">
        <title>Two Pseudomonas sp. nov. isolated from raw milk.</title>
        <authorList>
            <person name="Wenning M."/>
            <person name="von Neubeck M."/>
            <person name="Huptas C."/>
            <person name="Scherer S."/>
        </authorList>
    </citation>
    <scope>NUCLEOTIDE SEQUENCE [LARGE SCALE GENOMIC DNA]</scope>
    <source>
        <strain evidence="2 4">DSM 14937</strain>
    </source>
</reference>
<dbReference type="Pfam" id="PF01381">
    <property type="entry name" value="HTH_3"/>
    <property type="match status" value="1"/>
</dbReference>
<dbReference type="EMBL" id="LT629760">
    <property type="protein sequence ID" value="SDS59493.1"/>
    <property type="molecule type" value="Genomic_DNA"/>
</dbReference>
<evidence type="ECO:0000313" key="4">
    <source>
        <dbReference type="Proteomes" id="UP000052019"/>
    </source>
</evidence>
<dbReference type="InterPro" id="IPR025246">
    <property type="entry name" value="IS30-like_HTH"/>
</dbReference>
<dbReference type="Gene3D" id="1.10.10.60">
    <property type="entry name" value="Homeodomain-like"/>
    <property type="match status" value="1"/>
</dbReference>
<dbReference type="CDD" id="cd00093">
    <property type="entry name" value="HTH_XRE"/>
    <property type="match status" value="1"/>
</dbReference>
<reference evidence="3 5" key="2">
    <citation type="submission" date="2016-10" db="EMBL/GenBank/DDBJ databases">
        <authorList>
            <person name="Varghese N."/>
            <person name="Submissions S."/>
        </authorList>
    </citation>
    <scope>NUCLEOTIDE SEQUENCE [LARGE SCALE GENOMIC DNA]</scope>
    <source>
        <strain evidence="3 5">BS3111</strain>
    </source>
</reference>
<dbReference type="GO" id="GO:0003677">
    <property type="term" value="F:DNA binding"/>
    <property type="evidence" value="ECO:0007669"/>
    <property type="project" value="InterPro"/>
</dbReference>
<name>A0A0R2ZNW0_9PSED</name>
<dbReference type="EMBL" id="JYLK01000007">
    <property type="protein sequence ID" value="KRP60171.1"/>
    <property type="molecule type" value="Genomic_DNA"/>
</dbReference>
<keyword evidence="5" id="KW-1185">Reference proteome</keyword>
<dbReference type="InterPro" id="IPR009057">
    <property type="entry name" value="Homeodomain-like_sf"/>
</dbReference>
<organism evidence="2 4">
    <name type="scientific">Pseudomonas trivialis</name>
    <dbReference type="NCBI Taxonomy" id="200450"/>
    <lineage>
        <taxon>Bacteria</taxon>
        <taxon>Pseudomonadati</taxon>
        <taxon>Pseudomonadota</taxon>
        <taxon>Gammaproteobacteria</taxon>
        <taxon>Pseudomonadales</taxon>
        <taxon>Pseudomonadaceae</taxon>
        <taxon>Pseudomonas</taxon>
    </lineage>
</organism>
<sequence>MSLRTAYAAALQLLRTRGEISQRELADAVDPSYVSRLEAGTRSVTLDVSHELAKALGVDPLTLLALAYAAERGQTPRQVVDQLVRDLESTGLLGSEIPPLPSKRTHPVVAASLELRAQIRELIDQGFSQAEVARRLGVSRQTVSNRLKKLS</sequence>
<dbReference type="InterPro" id="IPR001387">
    <property type="entry name" value="Cro/C1-type_HTH"/>
</dbReference>
<dbReference type="Gene3D" id="1.10.260.40">
    <property type="entry name" value="lambda repressor-like DNA-binding domains"/>
    <property type="match status" value="1"/>
</dbReference>
<dbReference type="SUPFAM" id="SSF46689">
    <property type="entry name" value="Homeodomain-like"/>
    <property type="match status" value="1"/>
</dbReference>
<feature type="domain" description="HTH cro/C1-type" evidence="1">
    <location>
        <begin position="125"/>
        <end position="145"/>
    </location>
</feature>
<dbReference type="SMART" id="SM00530">
    <property type="entry name" value="HTH_XRE"/>
    <property type="match status" value="1"/>
</dbReference>
<evidence type="ECO:0000313" key="2">
    <source>
        <dbReference type="EMBL" id="KRP60171.1"/>
    </source>
</evidence>
<dbReference type="OrthoDB" id="7008804at2"/>
<dbReference type="Proteomes" id="UP000183126">
    <property type="component" value="Chromosome I"/>
</dbReference>
<accession>A0A0R2ZNW0</accession>
<dbReference type="AlphaFoldDB" id="A0A0R2ZNW0"/>
<dbReference type="InterPro" id="IPR010982">
    <property type="entry name" value="Lambda_DNA-bd_dom_sf"/>
</dbReference>
<dbReference type="PROSITE" id="PS50943">
    <property type="entry name" value="HTH_CROC1"/>
    <property type="match status" value="2"/>
</dbReference>
<proteinExistence type="predicted"/>
<dbReference type="RefSeq" id="WP_057008420.1">
    <property type="nucleotide sequence ID" value="NZ_JYLK01000007.1"/>
</dbReference>
<feature type="domain" description="HTH cro/C1-type" evidence="1">
    <location>
        <begin position="11"/>
        <end position="63"/>
    </location>
</feature>
<evidence type="ECO:0000259" key="1">
    <source>
        <dbReference type="PROSITE" id="PS50943"/>
    </source>
</evidence>
<evidence type="ECO:0000313" key="5">
    <source>
        <dbReference type="Proteomes" id="UP000183126"/>
    </source>
</evidence>
<gene>
    <name evidence="3" type="ORF">SAMN04490205_2984</name>
    <name evidence="2" type="ORF">TU79_13485</name>
</gene>
<dbReference type="SUPFAM" id="SSF47413">
    <property type="entry name" value="lambda repressor-like DNA-binding domains"/>
    <property type="match status" value="1"/>
</dbReference>
<dbReference type="Pfam" id="PF13936">
    <property type="entry name" value="HTH_38"/>
    <property type="match status" value="1"/>
</dbReference>
<evidence type="ECO:0000313" key="3">
    <source>
        <dbReference type="EMBL" id="SDS59493.1"/>
    </source>
</evidence>
<dbReference type="Proteomes" id="UP000052019">
    <property type="component" value="Unassembled WGS sequence"/>
</dbReference>